<proteinExistence type="predicted"/>
<name>A0A368QHG2_SETIT</name>
<reference evidence="1" key="2">
    <citation type="submission" date="2015-07" db="EMBL/GenBank/DDBJ databases">
        <authorList>
            <person name="Noorani M."/>
        </authorList>
    </citation>
    <scope>NUCLEOTIDE SEQUENCE</scope>
    <source>
        <strain evidence="1">Yugu1</strain>
    </source>
</reference>
<evidence type="ECO:0000313" key="1">
    <source>
        <dbReference type="EMBL" id="RCV16710.1"/>
    </source>
</evidence>
<dbReference type="AlphaFoldDB" id="A0A368QHG2"/>
<gene>
    <name evidence="1" type="ORF">SETIT_3G159800v2</name>
</gene>
<sequence>MFWNVKARIRSISFPPAIAKRKLLASFDIRAIAPSTTHSNAQKAMACGGLYLVDAVTNRVRGCGPKGINHLPEDDGHYHHRHAIAQRPNHADQHQHDVGAVRVLEHLIERHLGHRHGLLAILLSFTTFHYISSSCCGAFFCHVVPARCQCCFLVCLQLTAFARTTMMQISVQVVSRQGWWQDEPNAK</sequence>
<dbReference type="EMBL" id="CM003530">
    <property type="protein sequence ID" value="RCV16710.1"/>
    <property type="molecule type" value="Genomic_DNA"/>
</dbReference>
<organism evidence="1">
    <name type="scientific">Setaria italica</name>
    <name type="common">Foxtail millet</name>
    <name type="synonym">Panicum italicum</name>
    <dbReference type="NCBI Taxonomy" id="4555"/>
    <lineage>
        <taxon>Eukaryota</taxon>
        <taxon>Viridiplantae</taxon>
        <taxon>Streptophyta</taxon>
        <taxon>Embryophyta</taxon>
        <taxon>Tracheophyta</taxon>
        <taxon>Spermatophyta</taxon>
        <taxon>Magnoliopsida</taxon>
        <taxon>Liliopsida</taxon>
        <taxon>Poales</taxon>
        <taxon>Poaceae</taxon>
        <taxon>PACMAD clade</taxon>
        <taxon>Panicoideae</taxon>
        <taxon>Panicodae</taxon>
        <taxon>Paniceae</taxon>
        <taxon>Cenchrinae</taxon>
        <taxon>Setaria</taxon>
    </lineage>
</organism>
<protein>
    <submittedName>
        <fullName evidence="1">Uncharacterized protein</fullName>
    </submittedName>
</protein>
<accession>A0A368QHG2</accession>
<reference evidence="1" key="1">
    <citation type="journal article" date="2012" name="Nat. Biotechnol.">
        <title>Reference genome sequence of the model plant Setaria.</title>
        <authorList>
            <person name="Bennetzen J.L."/>
            <person name="Schmutz J."/>
            <person name="Wang H."/>
            <person name="Percifield R."/>
            <person name="Hawkins J."/>
            <person name="Pontaroli A.C."/>
            <person name="Estep M."/>
            <person name="Feng L."/>
            <person name="Vaughn J.N."/>
            <person name="Grimwood J."/>
            <person name="Jenkins J."/>
            <person name="Barry K."/>
            <person name="Lindquist E."/>
            <person name="Hellsten U."/>
            <person name="Deshpande S."/>
            <person name="Wang X."/>
            <person name="Wu X."/>
            <person name="Mitros T."/>
            <person name="Triplett J."/>
            <person name="Yang X."/>
            <person name="Ye C.Y."/>
            <person name="Mauro-Herrera M."/>
            <person name="Wang L."/>
            <person name="Li P."/>
            <person name="Sharma M."/>
            <person name="Sharma R."/>
            <person name="Ronald P.C."/>
            <person name="Panaud O."/>
            <person name="Kellogg E.A."/>
            <person name="Brutnell T.P."/>
            <person name="Doust A.N."/>
            <person name="Tuskan G.A."/>
            <person name="Rokhsar D."/>
            <person name="Devos K.M."/>
        </authorList>
    </citation>
    <scope>NUCLEOTIDE SEQUENCE [LARGE SCALE GENOMIC DNA]</scope>
    <source>
        <strain evidence="1">Yugu1</strain>
    </source>
</reference>